<feature type="domain" description="Aldehyde oxidase/xanthine dehydrogenase a/b hammerhead" evidence="1">
    <location>
        <begin position="220"/>
        <end position="309"/>
    </location>
</feature>
<dbReference type="PANTHER" id="PTHR47495">
    <property type="entry name" value="ALDEHYDE DEHYDROGENASE"/>
    <property type="match status" value="1"/>
</dbReference>
<proteinExistence type="predicted"/>
<dbReference type="AlphaFoldDB" id="A0A8J7IJZ9"/>
<gene>
    <name evidence="2" type="ORF">JF290_16110</name>
</gene>
<dbReference type="InterPro" id="IPR046867">
    <property type="entry name" value="AldOxase/xan_DH_MoCoBD2"/>
</dbReference>
<dbReference type="RefSeq" id="WP_199025930.1">
    <property type="nucleotide sequence ID" value="NZ_JAELVR010000011.1"/>
</dbReference>
<evidence type="ECO:0000313" key="2">
    <source>
        <dbReference type="EMBL" id="MBJ6373052.1"/>
    </source>
</evidence>
<dbReference type="SMART" id="SM01008">
    <property type="entry name" value="Ald_Xan_dh_C"/>
    <property type="match status" value="1"/>
</dbReference>
<evidence type="ECO:0000259" key="1">
    <source>
        <dbReference type="SMART" id="SM01008"/>
    </source>
</evidence>
<comment type="caution">
    <text evidence="2">The sequence shown here is derived from an EMBL/GenBank/DDBJ whole genome shotgun (WGS) entry which is preliminary data.</text>
</comment>
<dbReference type="InterPro" id="IPR008274">
    <property type="entry name" value="AldOxase/xan_DH_MoCoBD1"/>
</dbReference>
<dbReference type="Gene3D" id="3.90.1170.50">
    <property type="entry name" value="Aldehyde oxidase/xanthine dehydrogenase, a/b hammerhead"/>
    <property type="match status" value="1"/>
</dbReference>
<dbReference type="Proteomes" id="UP000619079">
    <property type="component" value="Unassembled WGS sequence"/>
</dbReference>
<dbReference type="InterPro" id="IPR012368">
    <property type="entry name" value="OxRdtase_Mopterin-bd_su_IorB"/>
</dbReference>
<dbReference type="InterPro" id="IPR037165">
    <property type="entry name" value="AldOxase/xan_DH_Mopterin-bd_sf"/>
</dbReference>
<reference evidence="2" key="1">
    <citation type="submission" date="2020-12" db="EMBL/GenBank/DDBJ databases">
        <title>Sedimentitalea sp. nov., isolated from sand in Incheon.</title>
        <authorList>
            <person name="Kim W."/>
        </authorList>
    </citation>
    <scope>NUCLEOTIDE SEQUENCE</scope>
    <source>
        <strain evidence="2">CAU 1593</strain>
    </source>
</reference>
<dbReference type="GO" id="GO:0016491">
    <property type="term" value="F:oxidoreductase activity"/>
    <property type="evidence" value="ECO:0007669"/>
    <property type="project" value="InterPro"/>
</dbReference>
<dbReference type="InterPro" id="IPR052516">
    <property type="entry name" value="N-heterocyclic_Hydroxylase"/>
</dbReference>
<keyword evidence="3" id="KW-1185">Reference proteome</keyword>
<organism evidence="2 3">
    <name type="scientific">Sedimentitalea arenosa</name>
    <dbReference type="NCBI Taxonomy" id="2798803"/>
    <lineage>
        <taxon>Bacteria</taxon>
        <taxon>Pseudomonadati</taxon>
        <taxon>Pseudomonadota</taxon>
        <taxon>Alphaproteobacteria</taxon>
        <taxon>Rhodobacterales</taxon>
        <taxon>Paracoccaceae</taxon>
        <taxon>Sedimentitalea</taxon>
    </lineage>
</organism>
<protein>
    <submittedName>
        <fullName evidence="2">Xanthine dehydrogenase family protein molybdopterin-binding subunit</fullName>
    </submittedName>
</protein>
<dbReference type="PANTHER" id="PTHR47495:SF3">
    <property type="entry name" value="BLR6219 PROTEIN"/>
    <property type="match status" value="1"/>
</dbReference>
<name>A0A8J7IJZ9_9RHOB</name>
<dbReference type="PIRSF" id="PIRSF036389">
    <property type="entry name" value="IOR_B"/>
    <property type="match status" value="1"/>
</dbReference>
<evidence type="ECO:0000313" key="3">
    <source>
        <dbReference type="Proteomes" id="UP000619079"/>
    </source>
</evidence>
<dbReference type="InterPro" id="IPR000674">
    <property type="entry name" value="Ald_Oxase/Xan_DH_a/b"/>
</dbReference>
<dbReference type="Gene3D" id="3.30.365.10">
    <property type="entry name" value="Aldehyde oxidase/xanthine dehydrogenase, molybdopterin binding domain"/>
    <property type="match status" value="4"/>
</dbReference>
<dbReference type="Pfam" id="PF02738">
    <property type="entry name" value="MoCoBD_1"/>
    <property type="match status" value="1"/>
</dbReference>
<dbReference type="Pfam" id="PF20256">
    <property type="entry name" value="MoCoBD_2"/>
    <property type="match status" value="2"/>
</dbReference>
<dbReference type="SUPFAM" id="SSF56003">
    <property type="entry name" value="Molybdenum cofactor-binding domain"/>
    <property type="match status" value="2"/>
</dbReference>
<sequence length="763" mass="82172">MLKYLETVDAPALSVIKPSRRGFLAGSAAFMLGVYATRGEAFPKWPTGGEQMPHGLRDDPLIFVSIDSDGTVTLVAHRSEMGTGSRTSLPMIMADEMEADWDRVKIVQAEGDEPKYGNQDTDGSRSLRHHIQAARKIGGSVRHMMQAAAAQEWGVDAGEVTVTNHAARHGDKMMDFGDLAEAAMALPVPTHEEIAYKSEDEFRYVGKGEVQIYDLHDITTGKAVYGADVSLPGMKYAVAVRPPVVGGKVVSFDASEALAMPGVVGVYELPHSIPPAKFAPLGGVAVVADTTWAALQARDQIKIEWDDGPHGDYSSGPFMEEMKATALDKGKVLRKQGDPDAAFANAARTFGQTYTQDHMAHIPMEPPVALANYTADGLEIWAPVQSPYAARTDTAAALGLDPEQVRVNVTLLGGGFGRKSKADYVTEAALLSREVGAPVRMQWTRDDDVRHCFYHTTSAERIEVALDDAGKVTGWRHNSVAPSILSTFAPDGGHQFMIENGMGHVDMPFAIPNVSVENGQAFAHTRIGWFRAVSNVPRAWAIGSFVGDLAAELGKDQREMWLELIGAPRQVDPAAEGYPEDFWNYGEVYDEFPIDTGRLAHVLNVAADAIGYGKALPEGEGIGLAVHRSFVSYVACAAHVKVVDGKITVPEMHMAIDCGFAANPERIRSQIEGATVMGMTVALHSSITFENGAPQQHNYNDYDVVRSDNFPGKVITHIVPHGFDTHATGVGEPGVPPVAPAIANGLFVATGQRKRALPFGETV</sequence>
<dbReference type="EMBL" id="JAELVR010000011">
    <property type="protein sequence ID" value="MBJ6373052.1"/>
    <property type="molecule type" value="Genomic_DNA"/>
</dbReference>
<accession>A0A8J7IJZ9</accession>